<dbReference type="EMBL" id="KV425930">
    <property type="protein sequence ID" value="KZV97457.1"/>
    <property type="molecule type" value="Genomic_DNA"/>
</dbReference>
<keyword evidence="4" id="KW-1185">Reference proteome</keyword>
<dbReference type="InterPro" id="IPR011043">
    <property type="entry name" value="Gal_Oxase/kelch_b-propeller"/>
</dbReference>
<dbReference type="AlphaFoldDB" id="A0A165L7A7"/>
<evidence type="ECO:0000256" key="1">
    <source>
        <dbReference type="ARBA" id="ARBA00022737"/>
    </source>
</evidence>
<keyword evidence="1" id="KW-0677">Repeat</keyword>
<dbReference type="InParanoid" id="A0A165L7A7"/>
<dbReference type="GO" id="GO:0019760">
    <property type="term" value="P:glucosinolate metabolic process"/>
    <property type="evidence" value="ECO:0007669"/>
    <property type="project" value="UniProtKB-ARBA"/>
</dbReference>
<dbReference type="OrthoDB" id="10250130at2759"/>
<dbReference type="STRING" id="1314781.A0A165L7A7"/>
<dbReference type="InterPro" id="IPR015915">
    <property type="entry name" value="Kelch-typ_b-propeller"/>
</dbReference>
<dbReference type="PANTHER" id="PTHR47435">
    <property type="entry name" value="KELCH REPEAT PROTEIN (AFU_ORTHOLOGUE AFUA_5G12780)"/>
    <property type="match status" value="1"/>
</dbReference>
<evidence type="ECO:0000313" key="4">
    <source>
        <dbReference type="Proteomes" id="UP000077266"/>
    </source>
</evidence>
<evidence type="ECO:0008006" key="5">
    <source>
        <dbReference type="Google" id="ProtNLM"/>
    </source>
</evidence>
<dbReference type="Proteomes" id="UP000077266">
    <property type="component" value="Unassembled WGS sequence"/>
</dbReference>
<feature type="non-terminal residue" evidence="3">
    <location>
        <position position="1"/>
    </location>
</feature>
<proteinExistence type="predicted"/>
<protein>
    <recommendedName>
        <fullName evidence="5">Galactose oxidase</fullName>
    </recommendedName>
</protein>
<dbReference type="SUPFAM" id="SSF50965">
    <property type="entry name" value="Galactose oxidase, central domain"/>
    <property type="match status" value="1"/>
</dbReference>
<sequence>MATSYTAKFSLISSDWPARSSHSLGVLAPSHALVFGGELEPRKPVPAAAHALPLLPGKPLELESTGTVPIPRVGAVLLPDPTAESSFWLWGGRGGKDMAPLEGDDAGPYFVRFADAQAQWERVSAKGDAPLGRSYHCGAVLGDNLYIHAGCPVSGRLGDLYSLNVTTRTWARAADAPGAPRGGTVLAATKVQVDGAEQDALLRWGGFAGYEIGADNDLDVYLPSTNSWRTVKPAAPDGAPGARSVHGFTPLQIVGDNETLVAVMFLGERDPSSLGHEGAGAFWEDVWGLFQSKDTDAETLGLSWRQIELDASASPEPRGWFAFTDVPVAPSERSSVGRVLMHGGLLSSNKRSSEAWLLEVRKAS</sequence>
<dbReference type="Pfam" id="PF24681">
    <property type="entry name" value="Kelch_KLHDC2_KLHL20_DRC7"/>
    <property type="match status" value="1"/>
</dbReference>
<dbReference type="PANTHER" id="PTHR47435:SF4">
    <property type="entry name" value="KELCH REPEAT PROTEIN (AFU_ORTHOLOGUE AFUA_5G12780)"/>
    <property type="match status" value="1"/>
</dbReference>
<dbReference type="Gene3D" id="2.120.10.80">
    <property type="entry name" value="Kelch-type beta propeller"/>
    <property type="match status" value="1"/>
</dbReference>
<name>A0A165L7A7_EXIGL</name>
<gene>
    <name evidence="3" type="ORF">EXIGLDRAFT_730675</name>
</gene>
<evidence type="ECO:0000313" key="3">
    <source>
        <dbReference type="EMBL" id="KZV97457.1"/>
    </source>
</evidence>
<keyword evidence="2" id="KW-0408">Iron</keyword>
<organism evidence="3 4">
    <name type="scientific">Exidia glandulosa HHB12029</name>
    <dbReference type="NCBI Taxonomy" id="1314781"/>
    <lineage>
        <taxon>Eukaryota</taxon>
        <taxon>Fungi</taxon>
        <taxon>Dikarya</taxon>
        <taxon>Basidiomycota</taxon>
        <taxon>Agaricomycotina</taxon>
        <taxon>Agaricomycetes</taxon>
        <taxon>Auriculariales</taxon>
        <taxon>Exidiaceae</taxon>
        <taxon>Exidia</taxon>
    </lineage>
</organism>
<accession>A0A165L7A7</accession>
<reference evidence="3 4" key="1">
    <citation type="journal article" date="2016" name="Mol. Biol. Evol.">
        <title>Comparative Genomics of Early-Diverging Mushroom-Forming Fungi Provides Insights into the Origins of Lignocellulose Decay Capabilities.</title>
        <authorList>
            <person name="Nagy L.G."/>
            <person name="Riley R."/>
            <person name="Tritt A."/>
            <person name="Adam C."/>
            <person name="Daum C."/>
            <person name="Floudas D."/>
            <person name="Sun H."/>
            <person name="Yadav J.S."/>
            <person name="Pangilinan J."/>
            <person name="Larsson K.H."/>
            <person name="Matsuura K."/>
            <person name="Barry K."/>
            <person name="Labutti K."/>
            <person name="Kuo R."/>
            <person name="Ohm R.A."/>
            <person name="Bhattacharya S.S."/>
            <person name="Shirouzu T."/>
            <person name="Yoshinaga Y."/>
            <person name="Martin F.M."/>
            <person name="Grigoriev I.V."/>
            <person name="Hibbett D.S."/>
        </authorList>
    </citation>
    <scope>NUCLEOTIDE SEQUENCE [LARGE SCALE GENOMIC DNA]</scope>
    <source>
        <strain evidence="3 4">HHB12029</strain>
    </source>
</reference>
<evidence type="ECO:0000256" key="2">
    <source>
        <dbReference type="ARBA" id="ARBA00023004"/>
    </source>
</evidence>